<dbReference type="Proteomes" id="UP000094828">
    <property type="component" value="Unassembled WGS sequence"/>
</dbReference>
<keyword evidence="3" id="KW-1185">Reference proteome</keyword>
<comment type="caution">
    <text evidence="2">The sequence shown here is derived from an EMBL/GenBank/DDBJ whole genome shotgun (WGS) entry which is preliminary data.</text>
</comment>
<dbReference type="AlphaFoldDB" id="A0A1C3E6R1"/>
<reference evidence="2 3" key="1">
    <citation type="submission" date="2016-05" db="EMBL/GenBank/DDBJ databases">
        <title>Genomic and physiological characterization of Planctopirus sp. isolated from fresh water lake.</title>
        <authorList>
            <person name="Subhash Y."/>
            <person name="Ramana C."/>
        </authorList>
    </citation>
    <scope>NUCLEOTIDE SEQUENCE [LARGE SCALE GENOMIC DNA]</scope>
    <source>
        <strain evidence="2 3">JC280</strain>
    </source>
</reference>
<sequence length="635" mass="69877">MVHGSNFAHRGTFYSHPHRQNVTFPRQSSAVLHSVGLTHVASSNRFWSNFVPLARIVSAWSFAILCLMVLSGCPAKAPASKESEPSAQAEKSVGTARQTAKILEGALHQLRPENLGIDSDLKTAIPVLNTWIKIRKESETLPTVSEKTLAFFGEAQKEILESAVFDNADGTHIRDSILFDEVAGHITTGASSDTERVNRVFFYCLRNVSLLSESEEELPLGAYDTLFLGRGTALARASVFFEIMRQLRIDAFVLAEKPVDALSEEWLIGVLVDGKVLVYDPIIGLPIPPGKSPSLLVNQPVATLVELEAHPEWLALLSPRKDQPYRLSTESVAKLKPLIVTDPRWSARRMLFLQESLTGNNSSLVAQPIFSSEGEPGLWDRVSASHSGWKELPPLAWPYPENRLQKMGKMTPTMAQLLQESFRPFEAPVEMGVDPKTRQKVLGSSLFRQFRNRILQLSGDYSQAISAYMTIRQLSAITGVYPPPIERLHLIAAEDALFFSAISKIEDGDIKGGVALLTEYINRYRTRGRWRSVARVALVDGMLELGDLKGARNALDLPISQDPYRTLVTLIKNSLPAANEAESKAAAGEGQPAEVKPADNPPAETKPAADKATEPPATEPKEQKSAEPQPEEARN</sequence>
<name>A0A1C3E6R1_9PLAN</name>
<proteinExistence type="predicted"/>
<protein>
    <recommendedName>
        <fullName evidence="4">Transglutaminase-like domain-containing protein</fullName>
    </recommendedName>
</protein>
<dbReference type="STRING" id="1841610.A6X21_10470"/>
<evidence type="ECO:0000313" key="3">
    <source>
        <dbReference type="Proteomes" id="UP000094828"/>
    </source>
</evidence>
<feature type="region of interest" description="Disordered" evidence="1">
    <location>
        <begin position="581"/>
        <end position="635"/>
    </location>
</feature>
<feature type="compositionally biased region" description="Basic and acidic residues" evidence="1">
    <location>
        <begin position="607"/>
        <end position="635"/>
    </location>
</feature>
<evidence type="ECO:0008006" key="4">
    <source>
        <dbReference type="Google" id="ProtNLM"/>
    </source>
</evidence>
<gene>
    <name evidence="2" type="ORF">A6X21_10470</name>
</gene>
<accession>A0A1C3E6R1</accession>
<dbReference type="EMBL" id="LYDR01000150">
    <property type="protein sequence ID" value="ODA28914.1"/>
    <property type="molecule type" value="Genomic_DNA"/>
</dbReference>
<organism evidence="2 3">
    <name type="scientific">Planctopirus hydrillae</name>
    <dbReference type="NCBI Taxonomy" id="1841610"/>
    <lineage>
        <taxon>Bacteria</taxon>
        <taxon>Pseudomonadati</taxon>
        <taxon>Planctomycetota</taxon>
        <taxon>Planctomycetia</taxon>
        <taxon>Planctomycetales</taxon>
        <taxon>Planctomycetaceae</taxon>
        <taxon>Planctopirus</taxon>
    </lineage>
</organism>
<evidence type="ECO:0000256" key="1">
    <source>
        <dbReference type="SAM" id="MobiDB-lite"/>
    </source>
</evidence>
<evidence type="ECO:0000313" key="2">
    <source>
        <dbReference type="EMBL" id="ODA28914.1"/>
    </source>
</evidence>